<feature type="transmembrane region" description="Helical" evidence="1">
    <location>
        <begin position="114"/>
        <end position="139"/>
    </location>
</feature>
<evidence type="ECO:0000256" key="1">
    <source>
        <dbReference type="SAM" id="Phobius"/>
    </source>
</evidence>
<name>A0ABD2YEC9_9GENT</name>
<feature type="transmembrane region" description="Helical" evidence="1">
    <location>
        <begin position="309"/>
        <end position="329"/>
    </location>
</feature>
<keyword evidence="3" id="KW-1185">Reference proteome</keyword>
<dbReference type="AlphaFoldDB" id="A0ABD2YEC9"/>
<dbReference type="Proteomes" id="UP001630127">
    <property type="component" value="Unassembled WGS sequence"/>
</dbReference>
<keyword evidence="1" id="KW-1133">Transmembrane helix</keyword>
<proteinExistence type="predicted"/>
<reference evidence="2 3" key="1">
    <citation type="submission" date="2024-11" db="EMBL/GenBank/DDBJ databases">
        <title>A near-complete genome assembly of Cinchona calisaya.</title>
        <authorList>
            <person name="Lian D.C."/>
            <person name="Zhao X.W."/>
            <person name="Wei L."/>
        </authorList>
    </citation>
    <scope>NUCLEOTIDE SEQUENCE [LARGE SCALE GENOMIC DNA]</scope>
    <source>
        <tissue evidence="2">Nenye</tissue>
    </source>
</reference>
<dbReference type="EMBL" id="JBJUIK010000013">
    <property type="protein sequence ID" value="KAL3505768.1"/>
    <property type="molecule type" value="Genomic_DNA"/>
</dbReference>
<evidence type="ECO:0000313" key="3">
    <source>
        <dbReference type="Proteomes" id="UP001630127"/>
    </source>
</evidence>
<evidence type="ECO:0000313" key="2">
    <source>
        <dbReference type="EMBL" id="KAL3505768.1"/>
    </source>
</evidence>
<keyword evidence="1" id="KW-0472">Membrane</keyword>
<gene>
    <name evidence="2" type="ORF">ACH5RR_031150</name>
</gene>
<sequence>MIPGFYQEKVENQDFVNTTYAALPVMVDLSLATCILNNVNSSSASGFSVGLHGNIKHNFGPDKIKSSSFGLVFGLLRWSSCSIPLLFAQNPTQKIEEKRHSCHGRREASWRIQLLVILFSLIFIPLGAIAVSMCVEGYLGRPTISPNFSVESVSIVSPVNIGSNSPKFSPFDVGWNISLKIQNPYGTDYALYCDDMVARVYFGEKPIWVAKIPRFDQVKTHEDLVNAYFDGAPIAVDDIGSGFYWDFSIRVNGSITQVRKHGIEFNWGKRMLDAWCGLKADFSRTVGAEAGSCVVSVKKPKFECMVENGMLILFLLMVVKIFNAISLWAKYGQQWQWREAWQGLCFDAVVNG</sequence>
<evidence type="ECO:0008006" key="4">
    <source>
        <dbReference type="Google" id="ProtNLM"/>
    </source>
</evidence>
<keyword evidence="1" id="KW-0812">Transmembrane</keyword>
<comment type="caution">
    <text evidence="2">The sequence shown here is derived from an EMBL/GenBank/DDBJ whole genome shotgun (WGS) entry which is preliminary data.</text>
</comment>
<protein>
    <recommendedName>
        <fullName evidence="4">Late embryogenesis abundant protein LEA-2 subgroup domain-containing protein</fullName>
    </recommendedName>
</protein>
<accession>A0ABD2YEC9</accession>
<organism evidence="2 3">
    <name type="scientific">Cinchona calisaya</name>
    <dbReference type="NCBI Taxonomy" id="153742"/>
    <lineage>
        <taxon>Eukaryota</taxon>
        <taxon>Viridiplantae</taxon>
        <taxon>Streptophyta</taxon>
        <taxon>Embryophyta</taxon>
        <taxon>Tracheophyta</taxon>
        <taxon>Spermatophyta</taxon>
        <taxon>Magnoliopsida</taxon>
        <taxon>eudicotyledons</taxon>
        <taxon>Gunneridae</taxon>
        <taxon>Pentapetalae</taxon>
        <taxon>asterids</taxon>
        <taxon>lamiids</taxon>
        <taxon>Gentianales</taxon>
        <taxon>Rubiaceae</taxon>
        <taxon>Cinchonoideae</taxon>
        <taxon>Cinchoneae</taxon>
        <taxon>Cinchona</taxon>
    </lineage>
</organism>